<keyword evidence="3" id="KW-0378">Hydrolase</keyword>
<dbReference type="Gene3D" id="3.40.50.1820">
    <property type="entry name" value="alpha/beta hydrolase"/>
    <property type="match status" value="1"/>
</dbReference>
<keyword evidence="4" id="KW-1185">Reference proteome</keyword>
<evidence type="ECO:0000313" key="3">
    <source>
        <dbReference type="EMBL" id="KAF2218445.1"/>
    </source>
</evidence>
<name>A0A6A6FY79_9PEZI</name>
<proteinExistence type="predicted"/>
<dbReference type="Pfam" id="PF00561">
    <property type="entry name" value="Abhydrolase_1"/>
    <property type="match status" value="1"/>
</dbReference>
<dbReference type="GO" id="GO:0016020">
    <property type="term" value="C:membrane"/>
    <property type="evidence" value="ECO:0007669"/>
    <property type="project" value="TreeGrafter"/>
</dbReference>
<gene>
    <name evidence="3" type="ORF">BDZ85DRAFT_270354</name>
</gene>
<accession>A0A6A6FY79</accession>
<dbReference type="PANTHER" id="PTHR43798">
    <property type="entry name" value="MONOACYLGLYCEROL LIPASE"/>
    <property type="match status" value="1"/>
</dbReference>
<sequence length="338" mass="37243">MKVSIFSSIAVVLATISQLPVAIAQTANSSYANGLDFVYPFPVHFYNFISQTQNLSVAYMDVSPDCAAEEQKGTIVLMHGKNFCTATWNDTIRVLLSNNYRVVAIDQIGFCKSTKPSSYQFTLHQLASNTNSLLLSLNITSATIMGHSMGGMLAARYSLMFPLQTTRLIMVDPLGLEDWFSLGVPYQPIDKSYRTELNASYTSIRSYQQSTYYNGNWLPQYDVPVNMLLSIYKGPEGPKFAFNMAATTDMVFTQPWVYEAGNIVPRTLLVVGDKDTTAIGKTWAPDSVKPDLGHYDVLGPRVCARIPACTLVAFAELGHAPQVEDPEAFHGALLGWLG</sequence>
<protein>
    <submittedName>
        <fullName evidence="3">Alpha/beta hydrolase-like protein</fullName>
    </submittedName>
</protein>
<dbReference type="PRINTS" id="PR00111">
    <property type="entry name" value="ABHYDROLASE"/>
</dbReference>
<dbReference type="InterPro" id="IPR000073">
    <property type="entry name" value="AB_hydrolase_1"/>
</dbReference>
<dbReference type="Proteomes" id="UP000799538">
    <property type="component" value="Unassembled WGS sequence"/>
</dbReference>
<dbReference type="AlphaFoldDB" id="A0A6A6FY79"/>
<reference evidence="4" key="1">
    <citation type="journal article" date="2020" name="Stud. Mycol.">
        <title>101 Dothideomycetes genomes: A test case for predicting lifestyles and emergence of pathogens.</title>
        <authorList>
            <person name="Haridas S."/>
            <person name="Albert R."/>
            <person name="Binder M."/>
            <person name="Bloem J."/>
            <person name="LaButti K."/>
            <person name="Salamov A."/>
            <person name="Andreopoulos B."/>
            <person name="Baker S."/>
            <person name="Barry K."/>
            <person name="Bills G."/>
            <person name="Bluhm B."/>
            <person name="Cannon C."/>
            <person name="Castanera R."/>
            <person name="Culley D."/>
            <person name="Daum C."/>
            <person name="Ezra D."/>
            <person name="Gonzalez J."/>
            <person name="Henrissat B."/>
            <person name="Kuo A."/>
            <person name="Liang C."/>
            <person name="Lipzen A."/>
            <person name="Lutzoni F."/>
            <person name="Magnuson J."/>
            <person name="Mondo S."/>
            <person name="Nolan M."/>
            <person name="Ohm R."/>
            <person name="Pangilinan J."/>
            <person name="Park H.-J."/>
            <person name="Ramirez L."/>
            <person name="Alfaro M."/>
            <person name="Sun H."/>
            <person name="Tritt A."/>
            <person name="Yoshinaga Y."/>
            <person name="Zwiers L.-H."/>
            <person name="Turgeon B."/>
            <person name="Goodwin S."/>
            <person name="Spatafora J."/>
            <person name="Crous P."/>
            <person name="Grigoriev I."/>
        </authorList>
    </citation>
    <scope>NUCLEOTIDE SEQUENCE [LARGE SCALE GENOMIC DNA]</scope>
    <source>
        <strain evidence="4">CECT 20119</strain>
    </source>
</reference>
<evidence type="ECO:0000259" key="2">
    <source>
        <dbReference type="Pfam" id="PF00561"/>
    </source>
</evidence>
<keyword evidence="1" id="KW-0732">Signal</keyword>
<dbReference type="GO" id="GO:0047372">
    <property type="term" value="F:monoacylglycerol lipase activity"/>
    <property type="evidence" value="ECO:0007669"/>
    <property type="project" value="TreeGrafter"/>
</dbReference>
<feature type="domain" description="AB hydrolase-1" evidence="2">
    <location>
        <begin position="74"/>
        <end position="196"/>
    </location>
</feature>
<dbReference type="PANTHER" id="PTHR43798:SF33">
    <property type="entry name" value="HYDROLASE, PUTATIVE (AFU_ORTHOLOGUE AFUA_2G14860)-RELATED"/>
    <property type="match status" value="1"/>
</dbReference>
<dbReference type="InterPro" id="IPR050266">
    <property type="entry name" value="AB_hydrolase_sf"/>
</dbReference>
<feature type="chain" id="PRO_5025410812" evidence="1">
    <location>
        <begin position="25"/>
        <end position="338"/>
    </location>
</feature>
<feature type="signal peptide" evidence="1">
    <location>
        <begin position="1"/>
        <end position="24"/>
    </location>
</feature>
<dbReference type="SUPFAM" id="SSF53474">
    <property type="entry name" value="alpha/beta-Hydrolases"/>
    <property type="match status" value="1"/>
</dbReference>
<dbReference type="EMBL" id="ML992545">
    <property type="protein sequence ID" value="KAF2218445.1"/>
    <property type="molecule type" value="Genomic_DNA"/>
</dbReference>
<organism evidence="3 4">
    <name type="scientific">Elsinoe ampelina</name>
    <dbReference type="NCBI Taxonomy" id="302913"/>
    <lineage>
        <taxon>Eukaryota</taxon>
        <taxon>Fungi</taxon>
        <taxon>Dikarya</taxon>
        <taxon>Ascomycota</taxon>
        <taxon>Pezizomycotina</taxon>
        <taxon>Dothideomycetes</taxon>
        <taxon>Dothideomycetidae</taxon>
        <taxon>Myriangiales</taxon>
        <taxon>Elsinoaceae</taxon>
        <taxon>Elsinoe</taxon>
    </lineage>
</organism>
<evidence type="ECO:0000313" key="4">
    <source>
        <dbReference type="Proteomes" id="UP000799538"/>
    </source>
</evidence>
<evidence type="ECO:0000256" key="1">
    <source>
        <dbReference type="SAM" id="SignalP"/>
    </source>
</evidence>
<dbReference type="InterPro" id="IPR029058">
    <property type="entry name" value="AB_hydrolase_fold"/>
</dbReference>
<dbReference type="GO" id="GO:0046464">
    <property type="term" value="P:acylglycerol catabolic process"/>
    <property type="evidence" value="ECO:0007669"/>
    <property type="project" value="TreeGrafter"/>
</dbReference>
<dbReference type="OrthoDB" id="10249433at2759"/>